<comment type="caution">
    <text evidence="1">The sequence shown here is derived from an EMBL/GenBank/DDBJ whole genome shotgun (WGS) entry which is preliminary data.</text>
</comment>
<protein>
    <submittedName>
        <fullName evidence="1">Uncharacterized protein</fullName>
    </submittedName>
</protein>
<evidence type="ECO:0000313" key="2">
    <source>
        <dbReference type="Proteomes" id="UP001178507"/>
    </source>
</evidence>
<dbReference type="PANTHER" id="PTHR33835:SF2">
    <property type="entry name" value="LYSINE-TRNA LIGASE"/>
    <property type="match status" value="1"/>
</dbReference>
<dbReference type="Pfam" id="PF14234">
    <property type="entry name" value="DUF4336"/>
    <property type="match status" value="1"/>
</dbReference>
<dbReference type="AlphaFoldDB" id="A0AA36MQA1"/>
<name>A0AA36MQA1_9DINO</name>
<accession>A0AA36MQA1</accession>
<dbReference type="InterPro" id="IPR025638">
    <property type="entry name" value="DUF4336"/>
</dbReference>
<gene>
    <name evidence="1" type="ORF">EVOR1521_LOCUS4644</name>
</gene>
<dbReference type="EMBL" id="CAUJNA010000315">
    <property type="protein sequence ID" value="CAJ1375347.1"/>
    <property type="molecule type" value="Genomic_DNA"/>
</dbReference>
<dbReference type="PANTHER" id="PTHR33835">
    <property type="entry name" value="YALI0C07656P"/>
    <property type="match status" value="1"/>
</dbReference>
<proteinExistence type="predicted"/>
<sequence>MEQSAALGFLSQVNVAPAHSYRTPGPTFHAGEAQPPASRGQLLGLTAACAACAACAARTARTARSACRAVPRRRLLGLANLGLVGGGSAARAAAEPPTVTKKIAEGVQIFDQAYGIPGLGVGANIPIRMTVLSLEGGGYLVYNPCNPTAECMKQLKDAGLTDVRYIVCGTVAIEHKYYAPQWASRFPDAEVWVSPRTFSWPVDFGPYVPFGGFSRSTKLQQVPKDSTLAPWHDKGIDHLQLTVDYAPRTVFEETMLFHKPSGTFVCTDMLIGLSDEPPEILLLSPYKEGLLWFSRDETLEKVDVQSSQTLKDGYQKSTLLLNNINPRSLLSVAAGDLTVADQLGLAFKSPQPELGYFGWYPCNWQQADSPCAKLDDRLSPAKNAKGFDCRPGWRGEWQRLAAGVEGTGFQVPSFVAELQISRDPETLQSLADEIPRRWPNIQRVVSSHFTSPLPATSESVRKAISAVCRGPPGPAARTADLSSILNFRDYLEKNELIYKPQKGRGRWMA</sequence>
<dbReference type="InterPro" id="IPR036866">
    <property type="entry name" value="RibonucZ/Hydroxyglut_hydro"/>
</dbReference>
<keyword evidence="2" id="KW-1185">Reference proteome</keyword>
<dbReference type="Proteomes" id="UP001178507">
    <property type="component" value="Unassembled WGS sequence"/>
</dbReference>
<reference evidence="1" key="1">
    <citation type="submission" date="2023-08" db="EMBL/GenBank/DDBJ databases">
        <authorList>
            <person name="Chen Y."/>
            <person name="Shah S."/>
            <person name="Dougan E. K."/>
            <person name="Thang M."/>
            <person name="Chan C."/>
        </authorList>
    </citation>
    <scope>NUCLEOTIDE SEQUENCE</scope>
</reference>
<organism evidence="1 2">
    <name type="scientific">Effrenium voratum</name>
    <dbReference type="NCBI Taxonomy" id="2562239"/>
    <lineage>
        <taxon>Eukaryota</taxon>
        <taxon>Sar</taxon>
        <taxon>Alveolata</taxon>
        <taxon>Dinophyceae</taxon>
        <taxon>Suessiales</taxon>
        <taxon>Symbiodiniaceae</taxon>
        <taxon>Effrenium</taxon>
    </lineage>
</organism>
<dbReference type="SUPFAM" id="SSF56281">
    <property type="entry name" value="Metallo-hydrolase/oxidoreductase"/>
    <property type="match status" value="1"/>
</dbReference>
<evidence type="ECO:0000313" key="1">
    <source>
        <dbReference type="EMBL" id="CAJ1375347.1"/>
    </source>
</evidence>